<dbReference type="PANTHER" id="PTHR30525">
    <property type="entry name" value="1-DEOXY-D-XYLULOSE 5-PHOSPHATE REDUCTOISOMERASE"/>
    <property type="match status" value="1"/>
</dbReference>
<dbReference type="EC" id="1.1.1.267" evidence="5"/>
<dbReference type="FunFam" id="3.40.50.720:FF:000045">
    <property type="entry name" value="1-deoxy-D-xylulose 5-phosphate reductoisomerase"/>
    <property type="match status" value="1"/>
</dbReference>
<dbReference type="UniPathway" id="UPA00056">
    <property type="reaction ID" value="UER00092"/>
</dbReference>
<evidence type="ECO:0000259" key="12">
    <source>
        <dbReference type="Pfam" id="PF02670"/>
    </source>
</evidence>
<keyword evidence="6" id="KW-0479">Metal-binding</keyword>
<protein>
    <recommendedName>
        <fullName evidence="5">1-deoxy-D-xylulose-5-phosphate reductoisomerase</fullName>
        <ecNumber evidence="5">1.1.1.267</ecNumber>
    </recommendedName>
</protein>
<dbReference type="NCBIfam" id="NF009114">
    <property type="entry name" value="PRK12464.1"/>
    <property type="match status" value="1"/>
</dbReference>
<dbReference type="InterPro" id="IPR026877">
    <property type="entry name" value="DXPR_C"/>
</dbReference>
<evidence type="ECO:0000256" key="6">
    <source>
        <dbReference type="ARBA" id="ARBA00022723"/>
    </source>
</evidence>
<dbReference type="AlphaFoldDB" id="A0A3B0VIK8"/>
<dbReference type="GO" id="GO:0030604">
    <property type="term" value="F:1-deoxy-D-xylulose-5-phosphate reductoisomerase activity"/>
    <property type="evidence" value="ECO:0007669"/>
    <property type="project" value="UniProtKB-EC"/>
</dbReference>
<comment type="pathway">
    <text evidence="3">Isoprenoid biosynthesis; isopentenyl diphosphate biosynthesis via DXP pathway; isopentenyl diphosphate from 1-deoxy-D-xylulose 5-phosphate: step 1/6.</text>
</comment>
<evidence type="ECO:0000256" key="5">
    <source>
        <dbReference type="ARBA" id="ARBA00012366"/>
    </source>
</evidence>
<dbReference type="GO" id="GO:0051484">
    <property type="term" value="P:isopentenyl diphosphate biosynthetic process, methylerythritol 4-phosphate pathway involved in terpenoid biosynthetic process"/>
    <property type="evidence" value="ECO:0007669"/>
    <property type="project" value="TreeGrafter"/>
</dbReference>
<dbReference type="GO" id="GO:0030145">
    <property type="term" value="F:manganese ion binding"/>
    <property type="evidence" value="ECO:0007669"/>
    <property type="project" value="TreeGrafter"/>
</dbReference>
<dbReference type="Gene3D" id="3.40.50.720">
    <property type="entry name" value="NAD(P)-binding Rossmann-like Domain"/>
    <property type="match status" value="1"/>
</dbReference>
<organism evidence="15">
    <name type="scientific">hydrothermal vent metagenome</name>
    <dbReference type="NCBI Taxonomy" id="652676"/>
    <lineage>
        <taxon>unclassified sequences</taxon>
        <taxon>metagenomes</taxon>
        <taxon>ecological metagenomes</taxon>
    </lineage>
</organism>
<comment type="cofactor">
    <cofactor evidence="2">
        <name>Mg(2+)</name>
        <dbReference type="ChEBI" id="CHEBI:18420"/>
    </cofactor>
</comment>
<evidence type="ECO:0000259" key="14">
    <source>
        <dbReference type="Pfam" id="PF13288"/>
    </source>
</evidence>
<comment type="similarity">
    <text evidence="4">Belongs to the DXR family.</text>
</comment>
<dbReference type="SUPFAM" id="SSF51735">
    <property type="entry name" value="NAD(P)-binding Rossmann-fold domains"/>
    <property type="match status" value="1"/>
</dbReference>
<dbReference type="InterPro" id="IPR036291">
    <property type="entry name" value="NAD(P)-bd_dom_sf"/>
</dbReference>
<dbReference type="InterPro" id="IPR036169">
    <property type="entry name" value="DXPR_C_sf"/>
</dbReference>
<dbReference type="PIRSF" id="PIRSF006205">
    <property type="entry name" value="Dxp_reductismrs"/>
    <property type="match status" value="1"/>
</dbReference>
<comment type="cofactor">
    <cofactor evidence="1">
        <name>Mn(2+)</name>
        <dbReference type="ChEBI" id="CHEBI:29035"/>
    </cofactor>
</comment>
<reference evidence="15" key="1">
    <citation type="submission" date="2018-06" db="EMBL/GenBank/DDBJ databases">
        <authorList>
            <person name="Zhirakovskaya E."/>
        </authorList>
    </citation>
    <scope>NUCLEOTIDE SEQUENCE</scope>
</reference>
<dbReference type="PANTHER" id="PTHR30525:SF0">
    <property type="entry name" value="1-DEOXY-D-XYLULOSE 5-PHOSPHATE REDUCTOISOMERASE, CHLOROPLASTIC"/>
    <property type="match status" value="1"/>
</dbReference>
<evidence type="ECO:0000256" key="7">
    <source>
        <dbReference type="ARBA" id="ARBA00022857"/>
    </source>
</evidence>
<evidence type="ECO:0000256" key="1">
    <source>
        <dbReference type="ARBA" id="ARBA00001936"/>
    </source>
</evidence>
<evidence type="ECO:0000256" key="11">
    <source>
        <dbReference type="ARBA" id="ARBA00048543"/>
    </source>
</evidence>
<comment type="catalytic activity">
    <reaction evidence="11">
        <text>2-C-methyl-D-erythritol 4-phosphate + NADP(+) = 1-deoxy-D-xylulose 5-phosphate + NADPH + H(+)</text>
        <dbReference type="Rhea" id="RHEA:13717"/>
        <dbReference type="ChEBI" id="CHEBI:15378"/>
        <dbReference type="ChEBI" id="CHEBI:57783"/>
        <dbReference type="ChEBI" id="CHEBI:57792"/>
        <dbReference type="ChEBI" id="CHEBI:58262"/>
        <dbReference type="ChEBI" id="CHEBI:58349"/>
        <dbReference type="EC" id="1.1.1.267"/>
    </reaction>
    <physiologicalReaction direction="right-to-left" evidence="11">
        <dbReference type="Rhea" id="RHEA:13719"/>
    </physiologicalReaction>
</comment>
<keyword evidence="15" id="KW-0413">Isomerase</keyword>
<feature type="domain" description="1-deoxy-D-xylulose 5-phosphate reductoisomerase N-terminal" evidence="12">
    <location>
        <begin position="9"/>
        <end position="134"/>
    </location>
</feature>
<dbReference type="Pfam" id="PF02670">
    <property type="entry name" value="DXP_reductoisom"/>
    <property type="match status" value="1"/>
</dbReference>
<dbReference type="InterPro" id="IPR003821">
    <property type="entry name" value="DXP_reductoisomerase"/>
</dbReference>
<dbReference type="NCBIfam" id="TIGR00243">
    <property type="entry name" value="Dxr"/>
    <property type="match status" value="1"/>
</dbReference>
<evidence type="ECO:0000259" key="13">
    <source>
        <dbReference type="Pfam" id="PF08436"/>
    </source>
</evidence>
<sequence>MSKVKCKNLVILGATGSIGDSALNIIARHPDKFNVYAITGHANIKKLVQLCKKFNPKYAVISNPACYLELKSQVGTTTKVLAGTAELSNICQLPEVDMVVAGIVGSAGMQPVLATVTAGKDLLLANKEALVVAGDLVIQAAIKNNANIIPLDSEHNAIFQCLPDDYKVGTTPKDLDKIILTASGGPFWDRDIHTFEDITPEQACAHPNWSMGKKISVDSASMMNKGLEIIEAHWLFNLNVDKIDVHIHPQSIIHSMVCYKDGSILAQLGKPDMRIPIAYGLGLRKRITSGANLIDLLTAEQLQFFKPDYVKFPCLALAQDAINSGGTAMATLNTANEVSVAAFLNGQISFTNIAAINQQVMQQTTIHRIESVQHLLELDIEIRTITQQEAKAYA</sequence>
<evidence type="ECO:0000256" key="8">
    <source>
        <dbReference type="ARBA" id="ARBA00023002"/>
    </source>
</evidence>
<evidence type="ECO:0000256" key="9">
    <source>
        <dbReference type="ARBA" id="ARBA00023211"/>
    </source>
</evidence>
<dbReference type="GO" id="GO:0016853">
    <property type="term" value="F:isomerase activity"/>
    <property type="evidence" value="ECO:0007669"/>
    <property type="project" value="UniProtKB-KW"/>
</dbReference>
<evidence type="ECO:0000313" key="15">
    <source>
        <dbReference type="EMBL" id="VAW38832.1"/>
    </source>
</evidence>
<name>A0A3B0VIK8_9ZZZZ</name>
<keyword evidence="9" id="KW-0464">Manganese</keyword>
<keyword evidence="8 15" id="KW-0560">Oxidoreductase</keyword>
<dbReference type="Pfam" id="PF08436">
    <property type="entry name" value="DXP_redisom_C"/>
    <property type="match status" value="1"/>
</dbReference>
<dbReference type="Gene3D" id="1.10.1740.10">
    <property type="match status" value="1"/>
</dbReference>
<dbReference type="HAMAP" id="MF_00183">
    <property type="entry name" value="DXP_reductoisom"/>
    <property type="match status" value="1"/>
</dbReference>
<evidence type="ECO:0000256" key="2">
    <source>
        <dbReference type="ARBA" id="ARBA00001946"/>
    </source>
</evidence>
<accession>A0A3B0VIK8</accession>
<dbReference type="SUPFAM" id="SSF69055">
    <property type="entry name" value="1-deoxy-D-xylulose-5-phosphate reductoisomerase, C-terminal domain"/>
    <property type="match status" value="1"/>
</dbReference>
<dbReference type="InterPro" id="IPR013644">
    <property type="entry name" value="DXP_reductoisomerase_C"/>
</dbReference>
<dbReference type="EMBL" id="UOEW01000213">
    <property type="protein sequence ID" value="VAW38832.1"/>
    <property type="molecule type" value="Genomic_DNA"/>
</dbReference>
<dbReference type="GO" id="GO:0070402">
    <property type="term" value="F:NADPH binding"/>
    <property type="evidence" value="ECO:0007669"/>
    <property type="project" value="InterPro"/>
</dbReference>
<feature type="domain" description="1-deoxy-D-xylulose 5-phosphate reductoisomerase C-terminal" evidence="13">
    <location>
        <begin position="148"/>
        <end position="236"/>
    </location>
</feature>
<feature type="domain" description="DXP reductoisomerase C-terminal" evidence="14">
    <location>
        <begin position="268"/>
        <end position="384"/>
    </location>
</feature>
<proteinExistence type="inferred from homology"/>
<dbReference type="InterPro" id="IPR013512">
    <property type="entry name" value="DXP_reductoisomerase_N"/>
</dbReference>
<gene>
    <name evidence="15" type="ORF">MNBD_GAMMA01-990</name>
</gene>
<keyword evidence="7" id="KW-0521">NADP</keyword>
<dbReference type="SUPFAM" id="SSF55347">
    <property type="entry name" value="Glyceraldehyde-3-phosphate dehydrogenase-like, C-terminal domain"/>
    <property type="match status" value="1"/>
</dbReference>
<evidence type="ECO:0000256" key="3">
    <source>
        <dbReference type="ARBA" id="ARBA00005094"/>
    </source>
</evidence>
<keyword evidence="10" id="KW-0414">Isoprene biosynthesis</keyword>
<evidence type="ECO:0000256" key="10">
    <source>
        <dbReference type="ARBA" id="ARBA00023229"/>
    </source>
</evidence>
<dbReference type="Pfam" id="PF13288">
    <property type="entry name" value="DXPR_C"/>
    <property type="match status" value="1"/>
</dbReference>
<evidence type="ECO:0000256" key="4">
    <source>
        <dbReference type="ARBA" id="ARBA00006825"/>
    </source>
</evidence>